<protein>
    <submittedName>
        <fullName evidence="1">12299_t:CDS:1</fullName>
    </submittedName>
</protein>
<name>A0ACA9LXE4_9GLOM</name>
<accession>A0ACA9LXE4</accession>
<reference evidence="1" key="1">
    <citation type="submission" date="2021-06" db="EMBL/GenBank/DDBJ databases">
        <authorList>
            <person name="Kallberg Y."/>
            <person name="Tangrot J."/>
            <person name="Rosling A."/>
        </authorList>
    </citation>
    <scope>NUCLEOTIDE SEQUENCE</scope>
    <source>
        <strain evidence="1">28 12/20/2015</strain>
    </source>
</reference>
<dbReference type="Proteomes" id="UP000789366">
    <property type="component" value="Unassembled WGS sequence"/>
</dbReference>
<dbReference type="EMBL" id="CAJVPW010005220">
    <property type="protein sequence ID" value="CAG8552029.1"/>
    <property type="molecule type" value="Genomic_DNA"/>
</dbReference>
<evidence type="ECO:0000313" key="2">
    <source>
        <dbReference type="Proteomes" id="UP000789366"/>
    </source>
</evidence>
<sequence length="211" mass="23891">MVYCISRSDFPKQREDASNSSNYSLQEYSNNFYKKYSRKHKSRPKSCSSKQHHSRSHSSSSRQASSSSNYSPPKKYDNSSRKGKQHGSSSLKKSSNKRYKSPSYQQRNSRSHIQSPISSPKPQQTKISQAFQIKTSQSGTNYYNSTTLSFEDFEKDGAPSQESMEIIAAVESTISGENKYTIVEITSETQEQTTTQNALNSREVNDELFGI</sequence>
<organism evidence="1 2">
    <name type="scientific">Cetraspora pellucida</name>
    <dbReference type="NCBI Taxonomy" id="1433469"/>
    <lineage>
        <taxon>Eukaryota</taxon>
        <taxon>Fungi</taxon>
        <taxon>Fungi incertae sedis</taxon>
        <taxon>Mucoromycota</taxon>
        <taxon>Glomeromycotina</taxon>
        <taxon>Glomeromycetes</taxon>
        <taxon>Diversisporales</taxon>
        <taxon>Gigasporaceae</taxon>
        <taxon>Cetraspora</taxon>
    </lineage>
</organism>
<evidence type="ECO:0000313" key="1">
    <source>
        <dbReference type="EMBL" id="CAG8552029.1"/>
    </source>
</evidence>
<proteinExistence type="predicted"/>
<comment type="caution">
    <text evidence="1">The sequence shown here is derived from an EMBL/GenBank/DDBJ whole genome shotgun (WGS) entry which is preliminary data.</text>
</comment>
<gene>
    <name evidence="1" type="ORF">SPELUC_LOCUS5250</name>
</gene>
<keyword evidence="2" id="KW-1185">Reference proteome</keyword>